<dbReference type="NCBIfam" id="TIGR03816">
    <property type="entry name" value="tadE_like_DECH"/>
    <property type="match status" value="1"/>
</dbReference>
<name>A0ABW8KQI3_9BIFI</name>
<comment type="caution">
    <text evidence="3">The sequence shown here is derived from an EMBL/GenBank/DDBJ whole genome shotgun (WGS) entry which is preliminary data.</text>
</comment>
<accession>A0ABW8KQI3</accession>
<evidence type="ECO:0000313" key="4">
    <source>
        <dbReference type="Proteomes" id="UP001620273"/>
    </source>
</evidence>
<sequence length="136" mass="13907">MTGVRRHTTCEPHGSCESCESSPSREQGSAVVLMVMIISVACVAALAAAGVGHARITGNRVRSWADDAAVSAAVALSEGHRDPCAVAGRVVRADGAGVAACTVDGEDVTVSVRYEYRQGFGMVIMKTSRAGPVACG</sequence>
<gene>
    <name evidence="3" type="ORF">OCH74_07290</name>
</gene>
<dbReference type="Proteomes" id="UP001620273">
    <property type="component" value="Unassembled WGS sequence"/>
</dbReference>
<keyword evidence="2" id="KW-0472">Membrane</keyword>
<dbReference type="InterPro" id="IPR021202">
    <property type="entry name" value="Rv3654c-like"/>
</dbReference>
<evidence type="ECO:0000313" key="3">
    <source>
        <dbReference type="EMBL" id="MFK3576649.1"/>
    </source>
</evidence>
<feature type="transmembrane region" description="Helical" evidence="2">
    <location>
        <begin position="30"/>
        <end position="52"/>
    </location>
</feature>
<keyword evidence="2" id="KW-0812">Transmembrane</keyword>
<proteinExistence type="predicted"/>
<evidence type="ECO:0000256" key="1">
    <source>
        <dbReference type="SAM" id="MobiDB-lite"/>
    </source>
</evidence>
<keyword evidence="2" id="KW-1133">Transmembrane helix</keyword>
<feature type="region of interest" description="Disordered" evidence="1">
    <location>
        <begin position="1"/>
        <end position="23"/>
    </location>
</feature>
<evidence type="ECO:0000256" key="2">
    <source>
        <dbReference type="SAM" id="Phobius"/>
    </source>
</evidence>
<organism evidence="3 4">
    <name type="scientific">Bifidobacterium thermacidophilum</name>
    <dbReference type="NCBI Taxonomy" id="246618"/>
    <lineage>
        <taxon>Bacteria</taxon>
        <taxon>Bacillati</taxon>
        <taxon>Actinomycetota</taxon>
        <taxon>Actinomycetes</taxon>
        <taxon>Bifidobacteriales</taxon>
        <taxon>Bifidobacteriaceae</taxon>
        <taxon>Bifidobacterium</taxon>
    </lineage>
</organism>
<dbReference type="EMBL" id="JAOQBW010000005">
    <property type="protein sequence ID" value="MFK3576649.1"/>
    <property type="molecule type" value="Genomic_DNA"/>
</dbReference>
<feature type="compositionally biased region" description="Low complexity" evidence="1">
    <location>
        <begin position="11"/>
        <end position="23"/>
    </location>
</feature>
<protein>
    <submittedName>
        <fullName evidence="3">Flp pilus-assembly TadE/G-like family protein</fullName>
    </submittedName>
</protein>
<reference evidence="3 4" key="1">
    <citation type="submission" date="2022-09" db="EMBL/GenBank/DDBJ databases">
        <title>Genome sequencing of four strains from tibetan pig.</title>
        <authorList>
            <person name="Feng J."/>
        </authorList>
    </citation>
    <scope>NUCLEOTIDE SEQUENCE [LARGE SCALE GENOMIC DNA]</scope>
    <source>
        <strain evidence="3 4">11-1-1</strain>
    </source>
</reference>
<keyword evidence="4" id="KW-1185">Reference proteome</keyword>